<dbReference type="RefSeq" id="WP_214730746.1">
    <property type="nucleotide sequence ID" value="NZ_CP109617.1"/>
</dbReference>
<evidence type="ECO:0000313" key="2">
    <source>
        <dbReference type="Proteomes" id="UP001219957"/>
    </source>
</evidence>
<accession>A0ABY8B1R1</accession>
<sequence>MTNTHDVKNYELDWKLLESFLIQNKGYRYSRRKNTFVLPLPTREPERSKFESGFWPITGGIVRLLSNEPLIPEHPKLDENHILSIGKFDSEETSEWFKYFIKSQQRKIEETEISSLSQLPLLTLSEKKERNGQIDFINYVYGTLIEGNEEFLSPLFLDENNDDLLTQIFRSSRSTNKSTFNSPYSCLFPRLKEQFKEDLIHLSTNPKFFLDNLNHLFIQYTFILMSQTVLQTNRFTKFDNEKLIPLYFLMEWEKAARWRTSYTNGYRLLKEQVKDFYKHEHALNIVSQTPAFQSQKNLYYHHIDELLTAAGEDSKKNYIQSLYHWMNNFYTQHKGIETPKYNADSTLDEAFRDLAEAISIGLNKELKSRYPAALDVFLLKFYRKHGGSLGSLLAVNQEQLLTLIACSIKQDKIELNRLWIELELRGLFFDHHSKEEIVGLLDKLNYLEKKSDSGDAQYVKSIL</sequence>
<evidence type="ECO:0000313" key="1">
    <source>
        <dbReference type="EMBL" id="WED54514.1"/>
    </source>
</evidence>
<organism evidence="1 2">
    <name type="scientific">Exiguobacterium profundum</name>
    <dbReference type="NCBI Taxonomy" id="307643"/>
    <lineage>
        <taxon>Bacteria</taxon>
        <taxon>Bacillati</taxon>
        <taxon>Bacillota</taxon>
        <taxon>Bacilli</taxon>
        <taxon>Bacillales</taxon>
        <taxon>Bacillales Family XII. Incertae Sedis</taxon>
        <taxon>Exiguobacterium</taxon>
    </lineage>
</organism>
<reference evidence="1 2" key="1">
    <citation type="submission" date="2022-10" db="EMBL/GenBank/DDBJ databases">
        <title>Complete genome sequence of Exiguobacterium profundum TSS-3 isolated from an extremely saline-alkaline spring located in Ixtapa, Chiapas-Mexico.</title>
        <authorList>
            <person name="Rincon-Rosales R."/>
            <person name="Rogel M.A."/>
            <person name="Rincon-Molina C.I."/>
            <person name="Guerrero G."/>
            <person name="Manzano-Gomez L.A."/>
            <person name="Lopez-Lopez A."/>
            <person name="Rincon Molina F.A."/>
            <person name="Martinez-Romero E."/>
        </authorList>
    </citation>
    <scope>NUCLEOTIDE SEQUENCE [LARGE SCALE GENOMIC DNA]</scope>
    <source>
        <strain evidence="1 2">TSS-3</strain>
    </source>
</reference>
<protein>
    <submittedName>
        <fullName evidence="1">DNA phosphorothioation-dependent restriction protein DptG</fullName>
    </submittedName>
</protein>
<dbReference type="Proteomes" id="UP001219957">
    <property type="component" value="Chromosome"/>
</dbReference>
<keyword evidence="2" id="KW-1185">Reference proteome</keyword>
<gene>
    <name evidence="1" type="primary">dptG</name>
    <name evidence="1" type="ORF">OE059_10675</name>
</gene>
<dbReference type="InterPro" id="IPR017645">
    <property type="entry name" value="Dnd_assoc_1"/>
</dbReference>
<dbReference type="NCBIfam" id="TIGR03236">
    <property type="entry name" value="dnd_assoc_1"/>
    <property type="match status" value="1"/>
</dbReference>
<name>A0ABY8B1R1_9BACL</name>
<dbReference type="EMBL" id="CP109617">
    <property type="protein sequence ID" value="WED54514.1"/>
    <property type="molecule type" value="Genomic_DNA"/>
</dbReference>
<proteinExistence type="predicted"/>